<evidence type="ECO:0000259" key="8">
    <source>
        <dbReference type="PROSITE" id="PS50089"/>
    </source>
</evidence>
<evidence type="ECO:0000256" key="6">
    <source>
        <dbReference type="ARBA" id="ARBA00022833"/>
    </source>
</evidence>
<evidence type="ECO:0000313" key="10">
    <source>
        <dbReference type="EMBL" id="EAR89794.1"/>
    </source>
</evidence>
<organism evidence="10 11">
    <name type="scientific">Tetrahymena thermophila (strain SB210)</name>
    <dbReference type="NCBI Taxonomy" id="312017"/>
    <lineage>
        <taxon>Eukaryota</taxon>
        <taxon>Sar</taxon>
        <taxon>Alveolata</taxon>
        <taxon>Ciliophora</taxon>
        <taxon>Intramacronucleata</taxon>
        <taxon>Oligohymenophorea</taxon>
        <taxon>Hymenostomatida</taxon>
        <taxon>Tetrahymenina</taxon>
        <taxon>Tetrahymenidae</taxon>
        <taxon>Tetrahymena</taxon>
    </lineage>
</organism>
<dbReference type="InterPro" id="IPR013083">
    <property type="entry name" value="Znf_RING/FYVE/PHD"/>
</dbReference>
<dbReference type="OrthoDB" id="10009520at2759"/>
<keyword evidence="1" id="KW-0808">Transferase</keyword>
<dbReference type="Gene3D" id="3.30.40.10">
    <property type="entry name" value="Zinc/RING finger domain, C3HC4 (zinc finger)"/>
    <property type="match status" value="1"/>
</dbReference>
<feature type="domain" description="RING-type" evidence="8">
    <location>
        <begin position="173"/>
        <end position="225"/>
    </location>
</feature>
<keyword evidence="2" id="KW-0479">Metal-binding</keyword>
<dbReference type="KEGG" id="tet:TTHERM_00633010"/>
<dbReference type="GeneID" id="7826194"/>
<dbReference type="GO" id="GO:0004842">
    <property type="term" value="F:ubiquitin-protein transferase activity"/>
    <property type="evidence" value="ECO:0007669"/>
    <property type="project" value="InterPro"/>
</dbReference>
<evidence type="ECO:0000256" key="5">
    <source>
        <dbReference type="ARBA" id="ARBA00022786"/>
    </source>
</evidence>
<dbReference type="SUPFAM" id="SSF57850">
    <property type="entry name" value="RING/U-box"/>
    <property type="match status" value="2"/>
</dbReference>
<evidence type="ECO:0000259" key="9">
    <source>
        <dbReference type="PROSITE" id="PS51873"/>
    </source>
</evidence>
<feature type="domain" description="RING-type" evidence="9">
    <location>
        <begin position="169"/>
        <end position="438"/>
    </location>
</feature>
<evidence type="ECO:0000256" key="7">
    <source>
        <dbReference type="PROSITE-ProRule" id="PRU00175"/>
    </source>
</evidence>
<evidence type="ECO:0000256" key="1">
    <source>
        <dbReference type="ARBA" id="ARBA00022679"/>
    </source>
</evidence>
<dbReference type="GO" id="GO:0008270">
    <property type="term" value="F:zinc ion binding"/>
    <property type="evidence" value="ECO:0007669"/>
    <property type="project" value="UniProtKB-KW"/>
</dbReference>
<dbReference type="InParanoid" id="Q22X52"/>
<evidence type="ECO:0000313" key="11">
    <source>
        <dbReference type="Proteomes" id="UP000009168"/>
    </source>
</evidence>
<accession>Q22X52</accession>
<dbReference type="PROSITE" id="PS51873">
    <property type="entry name" value="TRIAD"/>
    <property type="match status" value="1"/>
</dbReference>
<evidence type="ECO:0000256" key="3">
    <source>
        <dbReference type="ARBA" id="ARBA00022737"/>
    </source>
</evidence>
<keyword evidence="6" id="KW-0862">Zinc</keyword>
<evidence type="ECO:0000256" key="2">
    <source>
        <dbReference type="ARBA" id="ARBA00022723"/>
    </source>
</evidence>
<dbReference type="RefSeq" id="XP_001010039.1">
    <property type="nucleotide sequence ID" value="XM_001010039.3"/>
</dbReference>
<evidence type="ECO:0008006" key="12">
    <source>
        <dbReference type="Google" id="ProtNLM"/>
    </source>
</evidence>
<dbReference type="InterPro" id="IPR044066">
    <property type="entry name" value="TRIAD_supradom"/>
</dbReference>
<dbReference type="InterPro" id="IPR031127">
    <property type="entry name" value="E3_UB_ligase_RBR"/>
</dbReference>
<evidence type="ECO:0000256" key="4">
    <source>
        <dbReference type="ARBA" id="ARBA00022771"/>
    </source>
</evidence>
<keyword evidence="4 7" id="KW-0863">Zinc-finger</keyword>
<dbReference type="AlphaFoldDB" id="Q22X52"/>
<reference evidence="11" key="1">
    <citation type="journal article" date="2006" name="PLoS Biol.">
        <title>Macronuclear genome sequence of the ciliate Tetrahymena thermophila, a model eukaryote.</title>
        <authorList>
            <person name="Eisen J.A."/>
            <person name="Coyne R.S."/>
            <person name="Wu M."/>
            <person name="Wu D."/>
            <person name="Thiagarajan M."/>
            <person name="Wortman J.R."/>
            <person name="Badger J.H."/>
            <person name="Ren Q."/>
            <person name="Amedeo P."/>
            <person name="Jones K.M."/>
            <person name="Tallon L.J."/>
            <person name="Delcher A.L."/>
            <person name="Salzberg S.L."/>
            <person name="Silva J.C."/>
            <person name="Haas B.J."/>
            <person name="Majoros W.H."/>
            <person name="Farzad M."/>
            <person name="Carlton J.M."/>
            <person name="Smith R.K. Jr."/>
            <person name="Garg J."/>
            <person name="Pearlman R.E."/>
            <person name="Karrer K.M."/>
            <person name="Sun L."/>
            <person name="Manning G."/>
            <person name="Elde N.C."/>
            <person name="Turkewitz A.P."/>
            <person name="Asai D.J."/>
            <person name="Wilkes D.E."/>
            <person name="Wang Y."/>
            <person name="Cai H."/>
            <person name="Collins K."/>
            <person name="Stewart B.A."/>
            <person name="Lee S.R."/>
            <person name="Wilamowska K."/>
            <person name="Weinberg Z."/>
            <person name="Ruzzo W.L."/>
            <person name="Wloga D."/>
            <person name="Gaertig J."/>
            <person name="Frankel J."/>
            <person name="Tsao C.-C."/>
            <person name="Gorovsky M.A."/>
            <person name="Keeling P.J."/>
            <person name="Waller R.F."/>
            <person name="Patron N.J."/>
            <person name="Cherry J.M."/>
            <person name="Stover N.A."/>
            <person name="Krieger C.J."/>
            <person name="del Toro C."/>
            <person name="Ryder H.F."/>
            <person name="Williamson S.C."/>
            <person name="Barbeau R.A."/>
            <person name="Hamilton E.P."/>
            <person name="Orias E."/>
        </authorList>
    </citation>
    <scope>NUCLEOTIDE SEQUENCE [LARGE SCALE GENOMIC DNA]</scope>
    <source>
        <strain evidence="11">SB210</strain>
    </source>
</reference>
<keyword evidence="5" id="KW-0833">Ubl conjugation pathway</keyword>
<dbReference type="PANTHER" id="PTHR11685">
    <property type="entry name" value="RBR FAMILY RING FINGER AND IBR DOMAIN-CONTAINING"/>
    <property type="match status" value="1"/>
</dbReference>
<dbReference type="InterPro" id="IPR001841">
    <property type="entry name" value="Znf_RING"/>
</dbReference>
<keyword evidence="3" id="KW-0677">Repeat</keyword>
<name>Q22X52_TETTS</name>
<gene>
    <name evidence="10" type="ORF">TTHERM_00633010</name>
</gene>
<protein>
    <recommendedName>
        <fullName evidence="12">IBR domain protein</fullName>
    </recommendedName>
</protein>
<proteinExistence type="predicted"/>
<dbReference type="PROSITE" id="PS50089">
    <property type="entry name" value="ZF_RING_2"/>
    <property type="match status" value="1"/>
</dbReference>
<keyword evidence="11" id="KW-1185">Reference proteome</keyword>
<dbReference type="EMBL" id="GG662809">
    <property type="protein sequence ID" value="EAR89794.1"/>
    <property type="molecule type" value="Genomic_DNA"/>
</dbReference>
<dbReference type="eggNOG" id="KOG1812">
    <property type="taxonomic scope" value="Eukaryota"/>
</dbReference>
<dbReference type="HOGENOM" id="CLU_738710_0_0_1"/>
<sequence length="438" mass="51437">MFEDKQELEDTLCEAFQNNYLRLGLQEISKYIYALDVLCKQKAQVRLRQLASVHCRICLNMISKDDQEQNQIIKLNCQCNDYCHKLCLKQLILQNKDEFESIERIEEIINQNIKCNYGCVNNIFSVFMIKQVLSAKEIQIYLFNYSESQKQKVINEQKELELEKQKQVINFECLICMEDLDLNVNGYILKCGCQFCRDCLKQGIVEALNGNINFVFENIFCPMENCKKVLDFDDINSILKDDKQLLEKLEYKNIISTFQQAKRENPDIQEVLIVCPGKYKINKNDDSKIIIIPQDQIEKQRQGKGNIPLEQNEMLVDCNFTFIQDKSVQKLRHKCTKCKYEFCLNNCDSTHENTSCSNYQKWKIENSKDYRKELEAQGFRFCPNENCCVLTFRTDGCNRITCSNCKISYCYLCYFSAKTANEVYAHLREKHGGYWGNA</sequence>
<dbReference type="Proteomes" id="UP000009168">
    <property type="component" value="Unassembled WGS sequence"/>
</dbReference>
<dbReference type="GO" id="GO:0016567">
    <property type="term" value="P:protein ubiquitination"/>
    <property type="evidence" value="ECO:0007669"/>
    <property type="project" value="InterPro"/>
</dbReference>
<dbReference type="STRING" id="312017.Q22X52"/>